<sequence>MDKLIEKTKALGWSKQPVVLEVEPDAKEKSKLMLLGKVLSSKVFSKTVMKEIILKAWNTAFEVEVAVLEKNIFLFSSQHEGDVRRCSPVEDNNSLRNPVGNGLMEPDPSLTDQALIKASEVWEKMQQRVPMDQSENWVDSLEAAVGMEGTVTMQQCDVEAPASVKRLSLHFENAKTSHPSVSGTQAVKQLDLVLIEPISLNLVKSISGAPPTNPYGRGGGPYHAPSSSMRLFS</sequence>
<feature type="region of interest" description="Disordered" evidence="1">
    <location>
        <begin position="85"/>
        <end position="107"/>
    </location>
</feature>
<protein>
    <recommendedName>
        <fullName evidence="3">DUF4283 domain-containing protein</fullName>
    </recommendedName>
</protein>
<organism evidence="2">
    <name type="scientific">Fagus sylvatica</name>
    <name type="common">Beechnut</name>
    <dbReference type="NCBI Taxonomy" id="28930"/>
    <lineage>
        <taxon>Eukaryota</taxon>
        <taxon>Viridiplantae</taxon>
        <taxon>Streptophyta</taxon>
        <taxon>Embryophyta</taxon>
        <taxon>Tracheophyta</taxon>
        <taxon>Spermatophyta</taxon>
        <taxon>Magnoliopsida</taxon>
        <taxon>eudicotyledons</taxon>
        <taxon>Gunneridae</taxon>
        <taxon>Pentapetalae</taxon>
        <taxon>rosids</taxon>
        <taxon>fabids</taxon>
        <taxon>Fagales</taxon>
        <taxon>Fagaceae</taxon>
        <taxon>Fagus</taxon>
    </lineage>
</organism>
<name>A0A2N9G5L8_FAGSY</name>
<gene>
    <name evidence="2" type="ORF">FSB_LOCUS22582</name>
</gene>
<dbReference type="AlphaFoldDB" id="A0A2N9G5L8"/>
<evidence type="ECO:0000313" key="2">
    <source>
        <dbReference type="EMBL" id="SPC94700.1"/>
    </source>
</evidence>
<feature type="region of interest" description="Disordered" evidence="1">
    <location>
        <begin position="209"/>
        <end position="233"/>
    </location>
</feature>
<evidence type="ECO:0000256" key="1">
    <source>
        <dbReference type="SAM" id="MobiDB-lite"/>
    </source>
</evidence>
<reference evidence="2" key="1">
    <citation type="submission" date="2018-02" db="EMBL/GenBank/DDBJ databases">
        <authorList>
            <person name="Cohen D.B."/>
            <person name="Kent A.D."/>
        </authorList>
    </citation>
    <scope>NUCLEOTIDE SEQUENCE</scope>
</reference>
<accession>A0A2N9G5L8</accession>
<proteinExistence type="predicted"/>
<dbReference type="EMBL" id="OIVN01001502">
    <property type="protein sequence ID" value="SPC94700.1"/>
    <property type="molecule type" value="Genomic_DNA"/>
</dbReference>
<evidence type="ECO:0008006" key="3">
    <source>
        <dbReference type="Google" id="ProtNLM"/>
    </source>
</evidence>